<dbReference type="SMART" id="SM00342">
    <property type="entry name" value="HTH_ARAC"/>
    <property type="match status" value="1"/>
</dbReference>
<keyword evidence="3" id="KW-0804">Transcription</keyword>
<dbReference type="RefSeq" id="WP_245856761.1">
    <property type="nucleotide sequence ID" value="NZ_CP022521.1"/>
</dbReference>
<keyword evidence="2" id="KW-0238">DNA-binding</keyword>
<accession>A0A221W3K1</accession>
<dbReference type="Pfam" id="PF20240">
    <property type="entry name" value="DUF6597"/>
    <property type="match status" value="1"/>
</dbReference>
<evidence type="ECO:0000313" key="4">
    <source>
        <dbReference type="EMBL" id="ASO20388.1"/>
    </source>
</evidence>
<evidence type="ECO:0000256" key="2">
    <source>
        <dbReference type="ARBA" id="ARBA00023125"/>
    </source>
</evidence>
<keyword evidence="1" id="KW-0805">Transcription regulation</keyword>
<dbReference type="GO" id="GO:0043565">
    <property type="term" value="F:sequence-specific DNA binding"/>
    <property type="evidence" value="ECO:0007669"/>
    <property type="project" value="InterPro"/>
</dbReference>
<organism evidence="4 5">
    <name type="scientific">Actinoalloteichus hoggarensis</name>
    <dbReference type="NCBI Taxonomy" id="1470176"/>
    <lineage>
        <taxon>Bacteria</taxon>
        <taxon>Bacillati</taxon>
        <taxon>Actinomycetota</taxon>
        <taxon>Actinomycetes</taxon>
        <taxon>Pseudonocardiales</taxon>
        <taxon>Pseudonocardiaceae</taxon>
        <taxon>Actinoalloteichus</taxon>
    </lineage>
</organism>
<dbReference type="PANTHER" id="PTHR46796:SF15">
    <property type="entry name" value="BLL1074 PROTEIN"/>
    <property type="match status" value="1"/>
</dbReference>
<name>A0A221W3K1_9PSEU</name>
<dbReference type="AlphaFoldDB" id="A0A221W3K1"/>
<dbReference type="EMBL" id="CP022521">
    <property type="protein sequence ID" value="ASO20388.1"/>
    <property type="molecule type" value="Genomic_DNA"/>
</dbReference>
<dbReference type="InterPro" id="IPR050204">
    <property type="entry name" value="AraC_XylS_family_regulators"/>
</dbReference>
<keyword evidence="5" id="KW-1185">Reference proteome</keyword>
<dbReference type="PROSITE" id="PS01124">
    <property type="entry name" value="HTH_ARAC_FAMILY_2"/>
    <property type="match status" value="1"/>
</dbReference>
<proteinExistence type="predicted"/>
<dbReference type="Gene3D" id="1.10.10.60">
    <property type="entry name" value="Homeodomain-like"/>
    <property type="match status" value="1"/>
</dbReference>
<dbReference type="Pfam" id="PF12833">
    <property type="entry name" value="HTH_18"/>
    <property type="match status" value="1"/>
</dbReference>
<dbReference type="GO" id="GO:0003700">
    <property type="term" value="F:DNA-binding transcription factor activity"/>
    <property type="evidence" value="ECO:0007669"/>
    <property type="project" value="InterPro"/>
</dbReference>
<dbReference type="KEGG" id="ahg:AHOG_13725"/>
<dbReference type="InterPro" id="IPR046532">
    <property type="entry name" value="DUF6597"/>
</dbReference>
<evidence type="ECO:0000256" key="1">
    <source>
        <dbReference type="ARBA" id="ARBA00023015"/>
    </source>
</evidence>
<evidence type="ECO:0000313" key="5">
    <source>
        <dbReference type="Proteomes" id="UP000204221"/>
    </source>
</evidence>
<evidence type="ECO:0000256" key="3">
    <source>
        <dbReference type="ARBA" id="ARBA00023163"/>
    </source>
</evidence>
<dbReference type="PANTHER" id="PTHR46796">
    <property type="entry name" value="HTH-TYPE TRANSCRIPTIONAL ACTIVATOR RHAS-RELATED"/>
    <property type="match status" value="1"/>
</dbReference>
<dbReference type="Proteomes" id="UP000204221">
    <property type="component" value="Chromosome"/>
</dbReference>
<reference evidence="4 5" key="1">
    <citation type="submission" date="2017-07" db="EMBL/GenBank/DDBJ databases">
        <title>Complete genome sequence of Actinoalloteichus hoggarensis DSM 45943, type strain of Actinoalloteichus hoggarensis.</title>
        <authorList>
            <person name="Ruckert C."/>
            <person name="Nouioui I."/>
            <person name="Willmese J."/>
            <person name="van Wezel G."/>
            <person name="Klenk H.-P."/>
            <person name="Kalinowski J."/>
            <person name="Zotchev S.B."/>
        </authorList>
    </citation>
    <scope>NUCLEOTIDE SEQUENCE [LARGE SCALE GENOMIC DNA]</scope>
    <source>
        <strain evidence="4 5">DSM 45943</strain>
    </source>
</reference>
<gene>
    <name evidence="4" type="ORF">AHOG_13725</name>
</gene>
<dbReference type="InterPro" id="IPR018060">
    <property type="entry name" value="HTH_AraC"/>
</dbReference>
<protein>
    <submittedName>
        <fullName evidence="4">Transcriptional activator FtrA</fullName>
    </submittedName>
</protein>
<sequence>MYRERRPPASLSGLVRCVWHAQESTTRLIVPDGCLDVIVTADRVFVAGPDTRAWRSTVPPGTAITGLRFEPGQAARVLGVPADALRNSRVDLAELWGRTGTSLAERLRAEPAALAQVFANRPIAPRDPEVTEVVARIDAGATRISTVIADVALSERQLRRRFRAAVGYGPATYLRVSRLRRAVAAAEHGGTLAEIAGEAGYADQPHLSRDCREFTGLSPAVFLGHG</sequence>